<keyword evidence="2" id="KW-0812">Transmembrane</keyword>
<dbReference type="PANTHER" id="PTHR30487:SF0">
    <property type="entry name" value="PREPILIN LEADER PEPTIDASE_N-METHYLTRANSFERASE-RELATED"/>
    <property type="match status" value="1"/>
</dbReference>
<keyword evidence="5" id="KW-1185">Reference proteome</keyword>
<protein>
    <submittedName>
        <fullName evidence="4">Prepilin peptidase</fullName>
    </submittedName>
</protein>
<sequence>MPIAPGAIVFTAWAAAVAIWDCRTRRVPNALTVAGLAVASACSLMRISPFGITAAQAAQGAALGFVAVLPFFLMRVMGAADVKVFAVLGAWCGIPALIDVWCMASIAAALHAVALLVAARMPVSALWRRGQPTFTVGTRRGAPYAALLVAAAALIMIGHPFPGGHA</sequence>
<keyword evidence="2" id="KW-1133">Transmembrane helix</keyword>
<evidence type="ECO:0000256" key="2">
    <source>
        <dbReference type="SAM" id="Phobius"/>
    </source>
</evidence>
<comment type="similarity">
    <text evidence="1">Belongs to the peptidase A24 family.</text>
</comment>
<feature type="transmembrane region" description="Helical" evidence="2">
    <location>
        <begin position="98"/>
        <end position="121"/>
    </location>
</feature>
<reference evidence="4 5" key="1">
    <citation type="submission" date="2018-01" db="EMBL/GenBank/DDBJ databases">
        <title>Whole genome analyses suggest that Burkholderia sensu lato contains two further novel genera in the rhizoxinica-symbiotica group Mycetohabitans gen. nov., and Trinickia gen. nov.: implications for the evolution of diazotrophy and nodulation in the Burkholderiaceae.</title>
        <authorList>
            <person name="Estrada-de los Santos P."/>
            <person name="Palmer M."/>
            <person name="Chavez-Ramirez B."/>
            <person name="Beukes C."/>
            <person name="Steenkamp E.T."/>
            <person name="Hirsch A.M."/>
            <person name="Manyaka P."/>
            <person name="Maluk M."/>
            <person name="Lafos M."/>
            <person name="Crook M."/>
            <person name="Gross E."/>
            <person name="Simon M.F."/>
            <person name="Bueno dos Reis Junior F."/>
            <person name="Poole P.S."/>
            <person name="Venter S.N."/>
            <person name="James E.K."/>
        </authorList>
    </citation>
    <scope>NUCLEOTIDE SEQUENCE [LARGE SCALE GENOMIC DNA]</scope>
    <source>
        <strain evidence="4 5">JPY 581</strain>
    </source>
</reference>
<dbReference type="EMBL" id="PNYC01000002">
    <property type="protein sequence ID" value="PMS38086.1"/>
    <property type="molecule type" value="Genomic_DNA"/>
</dbReference>
<dbReference type="GO" id="GO:0006465">
    <property type="term" value="P:signal peptide processing"/>
    <property type="evidence" value="ECO:0007669"/>
    <property type="project" value="TreeGrafter"/>
</dbReference>
<dbReference type="STRING" id="863227.GCA_000373005_00211"/>
<evidence type="ECO:0000313" key="5">
    <source>
        <dbReference type="Proteomes" id="UP000235777"/>
    </source>
</evidence>
<feature type="domain" description="Prepilin type IV endopeptidase peptidase" evidence="3">
    <location>
        <begin position="8"/>
        <end position="112"/>
    </location>
</feature>
<evidence type="ECO:0000313" key="4">
    <source>
        <dbReference type="EMBL" id="PMS38086.1"/>
    </source>
</evidence>
<dbReference type="GO" id="GO:0005886">
    <property type="term" value="C:plasma membrane"/>
    <property type="evidence" value="ECO:0007669"/>
    <property type="project" value="TreeGrafter"/>
</dbReference>
<evidence type="ECO:0000256" key="1">
    <source>
        <dbReference type="ARBA" id="ARBA00005801"/>
    </source>
</evidence>
<evidence type="ECO:0000259" key="3">
    <source>
        <dbReference type="Pfam" id="PF01478"/>
    </source>
</evidence>
<dbReference type="GO" id="GO:0004190">
    <property type="term" value="F:aspartic-type endopeptidase activity"/>
    <property type="evidence" value="ECO:0007669"/>
    <property type="project" value="InterPro"/>
</dbReference>
<dbReference type="InterPro" id="IPR050882">
    <property type="entry name" value="Prepilin_peptidase/N-MTase"/>
</dbReference>
<accession>A0A2N7X8J5</accession>
<feature type="transmembrane region" description="Helical" evidence="2">
    <location>
        <begin position="142"/>
        <end position="161"/>
    </location>
</feature>
<organism evidence="4 5">
    <name type="scientific">Trinickia symbiotica</name>
    <dbReference type="NCBI Taxonomy" id="863227"/>
    <lineage>
        <taxon>Bacteria</taxon>
        <taxon>Pseudomonadati</taxon>
        <taxon>Pseudomonadota</taxon>
        <taxon>Betaproteobacteria</taxon>
        <taxon>Burkholderiales</taxon>
        <taxon>Burkholderiaceae</taxon>
        <taxon>Trinickia</taxon>
    </lineage>
</organism>
<feature type="transmembrane region" description="Helical" evidence="2">
    <location>
        <begin position="60"/>
        <end position="78"/>
    </location>
</feature>
<dbReference type="RefSeq" id="WP_018438708.1">
    <property type="nucleotide sequence ID" value="NZ_KB890164.1"/>
</dbReference>
<gene>
    <name evidence="4" type="ORF">C0Z20_04625</name>
</gene>
<dbReference type="OrthoDB" id="8942754at2"/>
<dbReference type="Pfam" id="PF01478">
    <property type="entry name" value="Peptidase_A24"/>
    <property type="match status" value="1"/>
</dbReference>
<proteinExistence type="inferred from homology"/>
<dbReference type="AlphaFoldDB" id="A0A2N7X8J5"/>
<dbReference type="Gene3D" id="1.20.120.1220">
    <property type="match status" value="1"/>
</dbReference>
<dbReference type="PANTHER" id="PTHR30487">
    <property type="entry name" value="TYPE 4 PREPILIN-LIKE PROTEINS LEADER PEPTIDE-PROCESSING ENZYME"/>
    <property type="match status" value="1"/>
</dbReference>
<comment type="caution">
    <text evidence="4">The sequence shown here is derived from an EMBL/GenBank/DDBJ whole genome shotgun (WGS) entry which is preliminary data.</text>
</comment>
<feature type="transmembrane region" description="Helical" evidence="2">
    <location>
        <begin position="28"/>
        <end position="48"/>
    </location>
</feature>
<dbReference type="InterPro" id="IPR000045">
    <property type="entry name" value="Prepilin_IV_endopep_pep"/>
</dbReference>
<dbReference type="Proteomes" id="UP000235777">
    <property type="component" value="Unassembled WGS sequence"/>
</dbReference>
<name>A0A2N7X8J5_9BURK</name>
<keyword evidence="2" id="KW-0472">Membrane</keyword>